<dbReference type="Proteomes" id="UP000245166">
    <property type="component" value="Unassembled WGS sequence"/>
</dbReference>
<evidence type="ECO:0000256" key="1">
    <source>
        <dbReference type="ARBA" id="ARBA00006479"/>
    </source>
</evidence>
<evidence type="ECO:0000313" key="4">
    <source>
        <dbReference type="Proteomes" id="UP000245166"/>
    </source>
</evidence>
<reference evidence="3 4" key="1">
    <citation type="submission" date="2018-03" db="EMBL/GenBank/DDBJ databases">
        <title>Genome assembly of novel Miniimonas species PCH200.</title>
        <authorList>
            <person name="Thakur V."/>
            <person name="Kumar V."/>
            <person name="Singh D."/>
        </authorList>
    </citation>
    <scope>NUCLEOTIDE SEQUENCE [LARGE SCALE GENOMIC DNA]</scope>
    <source>
        <strain evidence="3 4">PCH200</strain>
    </source>
</reference>
<accession>A0A2U1ZXZ7</accession>
<name>A0A2U1ZXZ7_9MICO</name>
<feature type="compositionally biased region" description="Pro residues" evidence="2">
    <location>
        <begin position="46"/>
        <end position="55"/>
    </location>
</feature>
<dbReference type="Pfam" id="PF00480">
    <property type="entry name" value="ROK"/>
    <property type="match status" value="2"/>
</dbReference>
<dbReference type="PANTHER" id="PTHR18964:SF149">
    <property type="entry name" value="BIFUNCTIONAL UDP-N-ACETYLGLUCOSAMINE 2-EPIMERASE_N-ACETYLMANNOSAMINE KINASE"/>
    <property type="match status" value="1"/>
</dbReference>
<dbReference type="Gene3D" id="1.10.10.10">
    <property type="entry name" value="Winged helix-like DNA-binding domain superfamily/Winged helix DNA-binding domain"/>
    <property type="match status" value="1"/>
</dbReference>
<organism evidence="3 4">
    <name type="scientific">Serinibacter arcticus</name>
    <dbReference type="NCBI Taxonomy" id="1655435"/>
    <lineage>
        <taxon>Bacteria</taxon>
        <taxon>Bacillati</taxon>
        <taxon>Actinomycetota</taxon>
        <taxon>Actinomycetes</taxon>
        <taxon>Micrococcales</taxon>
        <taxon>Beutenbergiaceae</taxon>
        <taxon>Serinibacter</taxon>
    </lineage>
</organism>
<dbReference type="EMBL" id="PYHR01000002">
    <property type="protein sequence ID" value="PWD51867.1"/>
    <property type="molecule type" value="Genomic_DNA"/>
</dbReference>
<dbReference type="InterPro" id="IPR036388">
    <property type="entry name" value="WH-like_DNA-bd_sf"/>
</dbReference>
<proteinExistence type="inferred from homology"/>
<dbReference type="AlphaFoldDB" id="A0A2U1ZXZ7"/>
<feature type="region of interest" description="Disordered" evidence="2">
    <location>
        <begin position="41"/>
        <end position="62"/>
    </location>
</feature>
<keyword evidence="4" id="KW-1185">Reference proteome</keyword>
<dbReference type="InterPro" id="IPR000600">
    <property type="entry name" value="ROK"/>
</dbReference>
<dbReference type="PANTHER" id="PTHR18964">
    <property type="entry name" value="ROK (REPRESSOR, ORF, KINASE) FAMILY"/>
    <property type="match status" value="1"/>
</dbReference>
<protein>
    <submittedName>
        <fullName evidence="3">Transcriptional regulator</fullName>
    </submittedName>
</protein>
<dbReference type="SUPFAM" id="SSF53067">
    <property type="entry name" value="Actin-like ATPase domain"/>
    <property type="match status" value="1"/>
</dbReference>
<dbReference type="SUPFAM" id="SSF46785">
    <property type="entry name" value="Winged helix' DNA-binding domain"/>
    <property type="match status" value="1"/>
</dbReference>
<sequence>MLRAPSLPLSVGLVARRISSSRFGLLDELIAALRYRQGVDLDDDAPPTPAGPPAAPARGPARQAGLRSQNLAVVVEQVAHAGTISRADVALRTGLTRATVSSLVELLVAARVLEWAPAPAAGGVGRPAAPIRLAAGTLAGLGLEIGANHLSAAVVDLRGETLAFREVRGDFAAPEPADALASVAALGRTTLAAARAAHPDLRLLGTTMAVPGIVRGDVVLDAPRLGWLDVEAASALTGIEPDAAVALGNEASLAALAESHARPGRTFLYLSGGVGVGGAHVVDGVVQGGMHGFAAELGHVVVDPAGPDCRCGATGCLEQYAGAQALARLAPDEVGRAVGIALASAVNVVDVGTVVLGGTLGGELLPRLLPALTTELATRVLAYPWASVAVEPAEISDLPGLRGAALAPVLAALGDPERVLPG</sequence>
<comment type="similarity">
    <text evidence="1">Belongs to the ROK (NagC/XylR) family.</text>
</comment>
<evidence type="ECO:0000256" key="2">
    <source>
        <dbReference type="SAM" id="MobiDB-lite"/>
    </source>
</evidence>
<dbReference type="Gene3D" id="3.30.420.40">
    <property type="match status" value="4"/>
</dbReference>
<gene>
    <name evidence="3" type="ORF">C8046_15650</name>
</gene>
<dbReference type="InterPro" id="IPR043129">
    <property type="entry name" value="ATPase_NBD"/>
</dbReference>
<comment type="caution">
    <text evidence="3">The sequence shown here is derived from an EMBL/GenBank/DDBJ whole genome shotgun (WGS) entry which is preliminary data.</text>
</comment>
<evidence type="ECO:0000313" key="3">
    <source>
        <dbReference type="EMBL" id="PWD51867.1"/>
    </source>
</evidence>
<dbReference type="InterPro" id="IPR036390">
    <property type="entry name" value="WH_DNA-bd_sf"/>
</dbReference>